<feature type="transmembrane region" description="Helical" evidence="10">
    <location>
        <begin position="461"/>
        <end position="483"/>
    </location>
</feature>
<feature type="transmembrane region" description="Helical" evidence="10">
    <location>
        <begin position="51"/>
        <end position="71"/>
    </location>
</feature>
<reference evidence="11" key="1">
    <citation type="submission" date="2021-06" db="EMBL/GenBank/DDBJ databases">
        <title>Parelaphostrongylus tenuis whole genome reference sequence.</title>
        <authorList>
            <person name="Garwood T.J."/>
            <person name="Larsen P.A."/>
            <person name="Fountain-Jones N.M."/>
            <person name="Garbe J.R."/>
            <person name="Macchietto M.G."/>
            <person name="Kania S.A."/>
            <person name="Gerhold R.W."/>
            <person name="Richards J.E."/>
            <person name="Wolf T.M."/>
        </authorList>
    </citation>
    <scope>NUCLEOTIDE SEQUENCE</scope>
    <source>
        <strain evidence="11">MNPRO001-30</strain>
        <tissue evidence="11">Meninges</tissue>
    </source>
</reference>
<comment type="subcellular location">
    <subcellularLocation>
        <location evidence="1 10">Endoplasmic reticulum membrane</location>
        <topology evidence="1 10">Multi-pass membrane protein</topology>
    </subcellularLocation>
</comment>
<dbReference type="EMBL" id="JAHQIW010002266">
    <property type="protein sequence ID" value="KAJ1354877.1"/>
    <property type="molecule type" value="Genomic_DNA"/>
</dbReference>
<name>A0AAD5MUB3_PARTN</name>
<organism evidence="11 12">
    <name type="scientific">Parelaphostrongylus tenuis</name>
    <name type="common">Meningeal worm</name>
    <dbReference type="NCBI Taxonomy" id="148309"/>
    <lineage>
        <taxon>Eukaryota</taxon>
        <taxon>Metazoa</taxon>
        <taxon>Ecdysozoa</taxon>
        <taxon>Nematoda</taxon>
        <taxon>Chromadorea</taxon>
        <taxon>Rhabditida</taxon>
        <taxon>Rhabditina</taxon>
        <taxon>Rhabditomorpha</taxon>
        <taxon>Strongyloidea</taxon>
        <taxon>Metastrongylidae</taxon>
        <taxon>Parelaphostrongylus</taxon>
    </lineage>
</organism>
<gene>
    <name evidence="11" type="ORF">KIN20_011958</name>
</gene>
<keyword evidence="4 10" id="KW-0328">Glycosyltransferase</keyword>
<proteinExistence type="inferred from homology"/>
<dbReference type="PANTHER" id="PTHR12413">
    <property type="entry name" value="DOLICHYL GLYCOSYLTRANSFERASE"/>
    <property type="match status" value="1"/>
</dbReference>
<evidence type="ECO:0000256" key="6">
    <source>
        <dbReference type="ARBA" id="ARBA00022692"/>
    </source>
</evidence>
<sequence>MESWRAHLNPEYFSPEKKDFYRFFPYRDVNAIREKKQTAWNVAKPGPELDILFILLIALLVLSVQSALAVGSYSGAGDPPMYGDFEAQRHWMEITYHLPPREWYVNSTDNDLLYWGLDYPPLTAYHSYLMGLVADQINSSWVALKSSRGLEALHHKFFMRLTAILPFHVIYAPAILYFVFYQTKTKELSSNTVFALILAYPGLLAIDNAHFQYNSVSLGLFLVSFLFLVNQRFLLGSLAFVMALNYKQMELYHALPVFTFILARCLKRPLRSHIVESTVALLKVSSVVCMAFVLLWIPFILSGPQTVLAVLGRIFPFYRGLYEDKVANVWCAFSFVLRMNKHFSLETQVRISAICVIFVTLPSLFLLFLRPTLKNFKLSLMISSLAFFLFSFQVHEKSVLLAAIPALLLLPEHHRAVVWFLHISNTSMFPLCLKDGTGLLLALFIAYYISCSVVTKFSGKLLLALYHLSCLIAVTLCVMEWTITPPQRYPHIFPLLNAMYSCVHFLGFLGYFYVEMAHSEYRVWLEKRA</sequence>
<feature type="transmembrane region" description="Helical" evidence="10">
    <location>
        <begin position="157"/>
        <end position="182"/>
    </location>
</feature>
<evidence type="ECO:0000256" key="8">
    <source>
        <dbReference type="ARBA" id="ARBA00022989"/>
    </source>
</evidence>
<feature type="transmembrane region" description="Helical" evidence="10">
    <location>
        <begin position="188"/>
        <end position="206"/>
    </location>
</feature>
<evidence type="ECO:0000313" key="11">
    <source>
        <dbReference type="EMBL" id="KAJ1354877.1"/>
    </source>
</evidence>
<feature type="transmembrane region" description="Helical" evidence="10">
    <location>
        <begin position="278"/>
        <end position="301"/>
    </location>
</feature>
<comment type="similarity">
    <text evidence="3 10">Belongs to the ALG6/ALG8 glucosyltransferase family.</text>
</comment>
<evidence type="ECO:0000256" key="9">
    <source>
        <dbReference type="ARBA" id="ARBA00023136"/>
    </source>
</evidence>
<keyword evidence="9 10" id="KW-0472">Membrane</keyword>
<dbReference type="Pfam" id="PF03155">
    <property type="entry name" value="Alg6_Alg8"/>
    <property type="match status" value="1"/>
</dbReference>
<evidence type="ECO:0000256" key="3">
    <source>
        <dbReference type="ARBA" id="ARBA00008715"/>
    </source>
</evidence>
<evidence type="ECO:0000256" key="10">
    <source>
        <dbReference type="RuleBase" id="RU363110"/>
    </source>
</evidence>
<dbReference type="EC" id="2.4.1.-" evidence="10"/>
<feature type="transmembrane region" description="Helical" evidence="10">
    <location>
        <begin position="218"/>
        <end position="243"/>
    </location>
</feature>
<keyword evidence="8 10" id="KW-1133">Transmembrane helix</keyword>
<dbReference type="GO" id="GO:0042281">
    <property type="term" value="F:dolichyl pyrophosphate Man9GlcNAc2 alpha-1,3-glucosyltransferase activity"/>
    <property type="evidence" value="ECO:0007669"/>
    <property type="project" value="TreeGrafter"/>
</dbReference>
<feature type="transmembrane region" description="Helical" evidence="10">
    <location>
        <begin position="428"/>
        <end position="449"/>
    </location>
</feature>
<evidence type="ECO:0000313" key="12">
    <source>
        <dbReference type="Proteomes" id="UP001196413"/>
    </source>
</evidence>
<evidence type="ECO:0000256" key="1">
    <source>
        <dbReference type="ARBA" id="ARBA00004477"/>
    </source>
</evidence>
<evidence type="ECO:0000256" key="2">
    <source>
        <dbReference type="ARBA" id="ARBA00004922"/>
    </source>
</evidence>
<evidence type="ECO:0000256" key="4">
    <source>
        <dbReference type="ARBA" id="ARBA00022676"/>
    </source>
</evidence>
<accession>A0AAD5MUB3</accession>
<dbReference type="PANTHER" id="PTHR12413:SF1">
    <property type="entry name" value="DOLICHYL PYROPHOSPHATE MAN9GLCNAC2 ALPHA-1,3-GLUCOSYLTRANSFERASE"/>
    <property type="match status" value="1"/>
</dbReference>
<keyword evidence="7 10" id="KW-0256">Endoplasmic reticulum</keyword>
<feature type="transmembrane region" description="Helical" evidence="10">
    <location>
        <begin position="381"/>
        <end position="408"/>
    </location>
</feature>
<evidence type="ECO:0000256" key="7">
    <source>
        <dbReference type="ARBA" id="ARBA00022824"/>
    </source>
</evidence>
<comment type="caution">
    <text evidence="11">The sequence shown here is derived from an EMBL/GenBank/DDBJ whole genome shotgun (WGS) entry which is preliminary data.</text>
</comment>
<keyword evidence="12" id="KW-1185">Reference proteome</keyword>
<evidence type="ECO:0000256" key="5">
    <source>
        <dbReference type="ARBA" id="ARBA00022679"/>
    </source>
</evidence>
<dbReference type="GO" id="GO:0005789">
    <property type="term" value="C:endoplasmic reticulum membrane"/>
    <property type="evidence" value="ECO:0007669"/>
    <property type="project" value="UniProtKB-SubCell"/>
</dbReference>
<keyword evidence="6 10" id="KW-0812">Transmembrane</keyword>
<dbReference type="InterPro" id="IPR004856">
    <property type="entry name" value="Glyco_trans_ALG6/ALG8"/>
</dbReference>
<feature type="transmembrane region" description="Helical" evidence="10">
    <location>
        <begin position="495"/>
        <end position="514"/>
    </location>
</feature>
<protein>
    <recommendedName>
        <fullName evidence="10">Alpha-1,3-glucosyltransferase</fullName>
        <ecNumber evidence="10">2.4.1.-</ecNumber>
    </recommendedName>
</protein>
<dbReference type="Proteomes" id="UP001196413">
    <property type="component" value="Unassembled WGS sequence"/>
</dbReference>
<feature type="transmembrane region" description="Helical" evidence="10">
    <location>
        <begin position="349"/>
        <end position="369"/>
    </location>
</feature>
<comment type="pathway">
    <text evidence="2 10">Protein modification; protein glycosylation.</text>
</comment>
<keyword evidence="5 10" id="KW-0808">Transferase</keyword>
<dbReference type="AlphaFoldDB" id="A0AAD5MUB3"/>